<gene>
    <name evidence="2" type="ORF">S03H2_39344</name>
</gene>
<dbReference type="GO" id="GO:0016757">
    <property type="term" value="F:glycosyltransferase activity"/>
    <property type="evidence" value="ECO:0007669"/>
    <property type="project" value="InterPro"/>
</dbReference>
<reference evidence="2" key="1">
    <citation type="journal article" date="2014" name="Front. Microbiol.">
        <title>High frequency of phylogenetically diverse reductive dehalogenase-homologous genes in deep subseafloor sedimentary metagenomes.</title>
        <authorList>
            <person name="Kawai M."/>
            <person name="Futagami T."/>
            <person name="Toyoda A."/>
            <person name="Takaki Y."/>
            <person name="Nishi S."/>
            <person name="Hori S."/>
            <person name="Arai W."/>
            <person name="Tsubouchi T."/>
            <person name="Morono Y."/>
            <person name="Uchiyama I."/>
            <person name="Ito T."/>
            <person name="Fujiyama A."/>
            <person name="Inagaki F."/>
            <person name="Takami H."/>
        </authorList>
    </citation>
    <scope>NUCLEOTIDE SEQUENCE</scope>
    <source>
        <strain evidence="2">Expedition CK06-06</strain>
    </source>
</reference>
<dbReference type="CDD" id="cd03801">
    <property type="entry name" value="GT4_PimA-like"/>
    <property type="match status" value="1"/>
</dbReference>
<dbReference type="Pfam" id="PF00534">
    <property type="entry name" value="Glycos_transf_1"/>
    <property type="match status" value="1"/>
</dbReference>
<feature type="non-terminal residue" evidence="2">
    <location>
        <position position="1"/>
    </location>
</feature>
<organism evidence="2">
    <name type="scientific">marine sediment metagenome</name>
    <dbReference type="NCBI Taxonomy" id="412755"/>
    <lineage>
        <taxon>unclassified sequences</taxon>
        <taxon>metagenomes</taxon>
        <taxon>ecological metagenomes</taxon>
    </lineage>
</organism>
<feature type="domain" description="Glycosyl transferase family 1" evidence="1">
    <location>
        <begin position="147"/>
        <end position="239"/>
    </location>
</feature>
<dbReference type="InterPro" id="IPR050194">
    <property type="entry name" value="Glycosyltransferase_grp1"/>
</dbReference>
<sequence length="263" mass="29492">WVPTKQYDAIFVYPWANGELMKKLEDPEHTIICVAGGEQLGLSGLFEKTCGRFNFYGACNREIQETLKRRYPDKTSLLLSHGVDTNLFKPPQVEPEDFEVCWVGNAGRKSKRFTLARNIVEVAGLKLNVAGYQGDLAVKPGRIRIRTIPHEKMPEFYNSNGCLLVTSEYEAHPLVVYEAMSSGLSVVATKVGDVAEYITHGENGFLLDVDAKPEEFIEILTMLKEDPALRKSIGKAARNTVLRKLKWSNVADQYRAVLKLVKG</sequence>
<dbReference type="Gene3D" id="3.40.50.2000">
    <property type="entry name" value="Glycogen Phosphorylase B"/>
    <property type="match status" value="2"/>
</dbReference>
<dbReference type="PANTHER" id="PTHR45947:SF3">
    <property type="entry name" value="SULFOQUINOVOSYL TRANSFERASE SQD2"/>
    <property type="match status" value="1"/>
</dbReference>
<dbReference type="EMBL" id="BARU01024315">
    <property type="protein sequence ID" value="GAH48441.1"/>
    <property type="molecule type" value="Genomic_DNA"/>
</dbReference>
<dbReference type="AlphaFoldDB" id="X1FRY2"/>
<dbReference type="InterPro" id="IPR001296">
    <property type="entry name" value="Glyco_trans_1"/>
</dbReference>
<proteinExistence type="predicted"/>
<name>X1FRY2_9ZZZZ</name>
<comment type="caution">
    <text evidence="2">The sequence shown here is derived from an EMBL/GenBank/DDBJ whole genome shotgun (WGS) entry which is preliminary data.</text>
</comment>
<evidence type="ECO:0000313" key="2">
    <source>
        <dbReference type="EMBL" id="GAH48441.1"/>
    </source>
</evidence>
<accession>X1FRY2</accession>
<dbReference type="PANTHER" id="PTHR45947">
    <property type="entry name" value="SULFOQUINOVOSYL TRANSFERASE SQD2"/>
    <property type="match status" value="1"/>
</dbReference>
<protein>
    <recommendedName>
        <fullName evidence="1">Glycosyl transferase family 1 domain-containing protein</fullName>
    </recommendedName>
</protein>
<dbReference type="SUPFAM" id="SSF53756">
    <property type="entry name" value="UDP-Glycosyltransferase/glycogen phosphorylase"/>
    <property type="match status" value="1"/>
</dbReference>
<evidence type="ECO:0000259" key="1">
    <source>
        <dbReference type="Pfam" id="PF00534"/>
    </source>
</evidence>